<name>A0ACC1N8Y0_9HYPO</name>
<evidence type="ECO:0000313" key="1">
    <source>
        <dbReference type="EMBL" id="KAJ2974898.1"/>
    </source>
</evidence>
<evidence type="ECO:0000313" key="2">
    <source>
        <dbReference type="Proteomes" id="UP001143910"/>
    </source>
</evidence>
<gene>
    <name evidence="1" type="ORF">NQ176_g5818</name>
</gene>
<protein>
    <submittedName>
        <fullName evidence="1">Uncharacterized protein</fullName>
    </submittedName>
</protein>
<accession>A0ACC1N8Y0</accession>
<reference evidence="1" key="1">
    <citation type="submission" date="2022-08" db="EMBL/GenBank/DDBJ databases">
        <title>Genome Sequence of Lecanicillium fungicola.</title>
        <authorList>
            <person name="Buettner E."/>
        </authorList>
    </citation>
    <scope>NUCLEOTIDE SEQUENCE</scope>
    <source>
        <strain evidence="1">Babe33</strain>
    </source>
</reference>
<comment type="caution">
    <text evidence="1">The sequence shown here is derived from an EMBL/GenBank/DDBJ whole genome shotgun (WGS) entry which is preliminary data.</text>
</comment>
<proteinExistence type="predicted"/>
<organism evidence="1 2">
    <name type="scientific">Zarea fungicola</name>
    <dbReference type="NCBI Taxonomy" id="93591"/>
    <lineage>
        <taxon>Eukaryota</taxon>
        <taxon>Fungi</taxon>
        <taxon>Dikarya</taxon>
        <taxon>Ascomycota</taxon>
        <taxon>Pezizomycotina</taxon>
        <taxon>Sordariomycetes</taxon>
        <taxon>Hypocreomycetidae</taxon>
        <taxon>Hypocreales</taxon>
        <taxon>Cordycipitaceae</taxon>
        <taxon>Zarea</taxon>
    </lineage>
</organism>
<sequence>MLTLLSLASGFLIHVSVFKHGEWDTSSPTIVLCYLGAGLGGALWLTSRSLAAANGVLNIAPTEFLRLLFTHLVGLFFSIAIYRIYLHRLSNFQGPVIARLSNFYLTWLSAKKLQLHEEIDILHSRYGDYVRTGPRELSIIDPQCVQAIYGTQTKCIKGPLYTLLDPRTNLSSTRNKTEHGKRRRAWDRGFSTTALHTYEPIVKELTDDLMNVIDELSGSPINISEWVDKYTFEVMGQLTFGKPFNMLKERKEAYFLHVIRQDMNAIGYLINLPWLSYLFMRIPGLNQNHLSFWKWIENEFAQRIARGQGRPDVFNWLHQAYLQGPQTKSDTLKLYGDGYLVIVAGSDTTASTITHLLFYLAFNKSLTQRLQAQLDELDELKDENLRDVELLDACINETLRLCPAVPTGVQRETPEEGIHIGERYIPGRTIVKVPMYTLFRDPRSFEQPNEFIPERFTTRPALIKDKSVFVPFLTGSYACVGRRLALMEVRRAVATILRRYDIAPGPNQTREDFLGGKIDAFTLVAAPLTLRFTRREEAVS</sequence>
<dbReference type="Proteomes" id="UP001143910">
    <property type="component" value="Unassembled WGS sequence"/>
</dbReference>
<keyword evidence="2" id="KW-1185">Reference proteome</keyword>
<dbReference type="EMBL" id="JANJQO010000774">
    <property type="protein sequence ID" value="KAJ2974898.1"/>
    <property type="molecule type" value="Genomic_DNA"/>
</dbReference>